<comment type="caution">
    <text evidence="8">The sequence shown here is derived from an EMBL/GenBank/DDBJ whole genome shotgun (WGS) entry which is preliminary data.</text>
</comment>
<evidence type="ECO:0000256" key="5">
    <source>
        <dbReference type="ARBA" id="ARBA00038359"/>
    </source>
</evidence>
<evidence type="ECO:0000256" key="4">
    <source>
        <dbReference type="ARBA" id="ARBA00023136"/>
    </source>
</evidence>
<dbReference type="GO" id="GO:0016020">
    <property type="term" value="C:membrane"/>
    <property type="evidence" value="ECO:0007669"/>
    <property type="project" value="UniProtKB-SubCell"/>
</dbReference>
<name>A0A5M8Q429_9LECA</name>
<proteinExistence type="inferred from homology"/>
<feature type="transmembrane region" description="Helical" evidence="6">
    <location>
        <begin position="113"/>
        <end position="131"/>
    </location>
</feature>
<evidence type="ECO:0000313" key="8">
    <source>
        <dbReference type="EMBL" id="KAA6415965.1"/>
    </source>
</evidence>
<dbReference type="Proteomes" id="UP000324767">
    <property type="component" value="Unassembled WGS sequence"/>
</dbReference>
<evidence type="ECO:0000256" key="2">
    <source>
        <dbReference type="ARBA" id="ARBA00022692"/>
    </source>
</evidence>
<keyword evidence="2 6" id="KW-0812">Transmembrane</keyword>
<dbReference type="PANTHER" id="PTHR33048:SF47">
    <property type="entry name" value="INTEGRAL MEMBRANE PROTEIN-RELATED"/>
    <property type="match status" value="1"/>
</dbReference>
<feature type="transmembrane region" description="Helical" evidence="6">
    <location>
        <begin position="61"/>
        <end position="84"/>
    </location>
</feature>
<dbReference type="PANTHER" id="PTHR33048">
    <property type="entry name" value="PTH11-LIKE INTEGRAL MEMBRANE PROTEIN (AFU_ORTHOLOGUE AFUA_5G11245)"/>
    <property type="match status" value="1"/>
</dbReference>
<comment type="subcellular location">
    <subcellularLocation>
        <location evidence="1">Membrane</location>
        <topology evidence="1">Multi-pass membrane protein</topology>
    </subcellularLocation>
</comment>
<feature type="domain" description="Rhodopsin" evidence="7">
    <location>
        <begin position="45"/>
        <end position="281"/>
    </location>
</feature>
<comment type="similarity">
    <text evidence="5">Belongs to the SAT4 family.</text>
</comment>
<evidence type="ECO:0000256" key="3">
    <source>
        <dbReference type="ARBA" id="ARBA00022989"/>
    </source>
</evidence>
<organism evidence="8 9">
    <name type="scientific">Lasallia pustulata</name>
    <dbReference type="NCBI Taxonomy" id="136370"/>
    <lineage>
        <taxon>Eukaryota</taxon>
        <taxon>Fungi</taxon>
        <taxon>Dikarya</taxon>
        <taxon>Ascomycota</taxon>
        <taxon>Pezizomycotina</taxon>
        <taxon>Lecanoromycetes</taxon>
        <taxon>OSLEUM clade</taxon>
        <taxon>Umbilicariomycetidae</taxon>
        <taxon>Umbilicariales</taxon>
        <taxon>Umbilicariaceae</taxon>
        <taxon>Lasallia</taxon>
    </lineage>
</organism>
<reference evidence="8 9" key="1">
    <citation type="submission" date="2019-09" db="EMBL/GenBank/DDBJ databases">
        <title>The hologenome of the rock-dwelling lichen Lasallia pustulata.</title>
        <authorList>
            <person name="Greshake Tzovaras B."/>
            <person name="Segers F."/>
            <person name="Bicker A."/>
            <person name="Dal Grande F."/>
            <person name="Otte J."/>
            <person name="Hankeln T."/>
            <person name="Schmitt I."/>
            <person name="Ebersberger I."/>
        </authorList>
    </citation>
    <scope>NUCLEOTIDE SEQUENCE [LARGE SCALE GENOMIC DNA]</scope>
    <source>
        <strain evidence="8">A1-1</strain>
    </source>
</reference>
<keyword evidence="4 6" id="KW-0472">Membrane</keyword>
<dbReference type="OrthoDB" id="3529975at2759"/>
<evidence type="ECO:0000256" key="1">
    <source>
        <dbReference type="ARBA" id="ARBA00004141"/>
    </source>
</evidence>
<dbReference type="InterPro" id="IPR052337">
    <property type="entry name" value="SAT4-like"/>
</dbReference>
<feature type="transmembrane region" description="Helical" evidence="6">
    <location>
        <begin position="217"/>
        <end position="241"/>
    </location>
</feature>
<protein>
    <recommendedName>
        <fullName evidence="7">Rhodopsin domain-containing protein</fullName>
    </recommendedName>
</protein>
<evidence type="ECO:0000313" key="9">
    <source>
        <dbReference type="Proteomes" id="UP000324767"/>
    </source>
</evidence>
<dbReference type="Pfam" id="PF20684">
    <property type="entry name" value="Fung_rhodopsin"/>
    <property type="match status" value="1"/>
</dbReference>
<keyword evidence="3 6" id="KW-1133">Transmembrane helix</keyword>
<accession>A0A5M8Q429</accession>
<feature type="transmembrane region" description="Helical" evidence="6">
    <location>
        <begin position="143"/>
        <end position="163"/>
    </location>
</feature>
<sequence length="314" mass="34226">MYSPPAPPNAGNAQYSPEYLSEYSGDKVILVSAVFIALESIFVPLRFYARTLTTSARGWDDIIILAAWLANIGMCILGIVTVHVTDTGRHQAAVQNDPEKVLSMAKCIYALKWLYLTSVALPKISILVLYLRIFTNQVARSSGYVLIGIVAVNWAVFILIAPFECSSIATHWKGRIGDGCLNVSKEVSTPNIVTDIVMLVLPVPTVLRLNASYVRKLGLMVVFLAGSVGLIASCIRLVTWLKPTAFADLTWGSVSLFNSSILEGGMYLIAVCLLTLRPIFAQLSQRWPRISNFSGSEDNGSLSLQRLTSAPTPV</sequence>
<gene>
    <name evidence="8" type="ORF">FRX48_00684</name>
</gene>
<dbReference type="AlphaFoldDB" id="A0A5M8Q429"/>
<evidence type="ECO:0000259" key="7">
    <source>
        <dbReference type="Pfam" id="PF20684"/>
    </source>
</evidence>
<dbReference type="EMBL" id="VXIT01000001">
    <property type="protein sequence ID" value="KAA6415965.1"/>
    <property type="molecule type" value="Genomic_DNA"/>
</dbReference>
<dbReference type="InterPro" id="IPR049326">
    <property type="entry name" value="Rhodopsin_dom_fungi"/>
</dbReference>
<evidence type="ECO:0000256" key="6">
    <source>
        <dbReference type="SAM" id="Phobius"/>
    </source>
</evidence>
<feature type="transmembrane region" description="Helical" evidence="6">
    <location>
        <begin position="28"/>
        <end position="49"/>
    </location>
</feature>
<feature type="transmembrane region" description="Helical" evidence="6">
    <location>
        <begin position="261"/>
        <end position="280"/>
    </location>
</feature>
<feature type="transmembrane region" description="Helical" evidence="6">
    <location>
        <begin position="192"/>
        <end position="210"/>
    </location>
</feature>